<feature type="transmembrane region" description="Helical" evidence="9">
    <location>
        <begin position="12"/>
        <end position="36"/>
    </location>
</feature>
<keyword evidence="5 9" id="KW-0812">Transmembrane</keyword>
<dbReference type="InterPro" id="IPR007387">
    <property type="entry name" value="TRAP_DctQ"/>
</dbReference>
<keyword evidence="7 9" id="KW-0472">Membrane</keyword>
<feature type="transmembrane region" description="Helical" evidence="9">
    <location>
        <begin position="129"/>
        <end position="148"/>
    </location>
</feature>
<comment type="function">
    <text evidence="9">Part of the tripartite ATP-independent periplasmic (TRAP) transport system.</text>
</comment>
<evidence type="ECO:0000256" key="7">
    <source>
        <dbReference type="ARBA" id="ARBA00023136"/>
    </source>
</evidence>
<evidence type="ECO:0000256" key="3">
    <source>
        <dbReference type="ARBA" id="ARBA00022475"/>
    </source>
</evidence>
<dbReference type="PANTHER" id="PTHR35011:SF2">
    <property type="entry name" value="2,3-DIKETO-L-GULONATE TRAP TRANSPORTER SMALL PERMEASE PROTEIN YIAM"/>
    <property type="match status" value="1"/>
</dbReference>
<reference evidence="11 12" key="1">
    <citation type="submission" date="2020-07" db="EMBL/GenBank/DDBJ databases">
        <title>Pseudogemmobacter sp. nov., isolated from poultry manure in Taiwan.</title>
        <authorList>
            <person name="Lin S.-Y."/>
            <person name="Tang Y.-S."/>
            <person name="Young C.-C."/>
        </authorList>
    </citation>
    <scope>NUCLEOTIDE SEQUENCE [LARGE SCALE GENOMIC DNA]</scope>
    <source>
        <strain evidence="11 12">CC-YST710</strain>
    </source>
</reference>
<evidence type="ECO:0000256" key="4">
    <source>
        <dbReference type="ARBA" id="ARBA00022519"/>
    </source>
</evidence>
<comment type="subcellular location">
    <subcellularLocation>
        <location evidence="1 9">Cell inner membrane</location>
        <topology evidence="1 9">Multi-pass membrane protein</topology>
    </subcellularLocation>
</comment>
<accession>A0ABS8CQ12</accession>
<keyword evidence="2 9" id="KW-0813">Transport</keyword>
<keyword evidence="4 9" id="KW-0997">Cell inner membrane</keyword>
<comment type="similarity">
    <text evidence="8 9">Belongs to the TRAP transporter small permease family.</text>
</comment>
<name>A0ABS8CQ12_9RHOB</name>
<dbReference type="RefSeq" id="WP_226936756.1">
    <property type="nucleotide sequence ID" value="NZ_JACDXX010000014.1"/>
</dbReference>
<dbReference type="PANTHER" id="PTHR35011">
    <property type="entry name" value="2,3-DIKETO-L-GULONATE TRAP TRANSPORTER SMALL PERMEASE PROTEIN YIAM"/>
    <property type="match status" value="1"/>
</dbReference>
<proteinExistence type="inferred from homology"/>
<dbReference type="Pfam" id="PF04290">
    <property type="entry name" value="DctQ"/>
    <property type="match status" value="1"/>
</dbReference>
<keyword evidence="3" id="KW-1003">Cell membrane</keyword>
<gene>
    <name evidence="11" type="ORF">H0485_14930</name>
</gene>
<sequence length="168" mass="18807">MSRTLFRIGDLLRAALATLVAIALLMIVVLVFYQVITRYFTGTATPQLAEIARFFFIWLVFAGSAWLISRGELIAIDFFSVQMGPKGKRLQMIFTDLCIAVLLTALLIYSQKLLDVVAIKRAPATGIPYGWVYMALPAFCLSGIYFVIERAVKTRLFAMLPDNSDKRA</sequence>
<feature type="transmembrane region" description="Helical" evidence="9">
    <location>
        <begin position="90"/>
        <end position="109"/>
    </location>
</feature>
<comment type="caution">
    <text evidence="11">The sequence shown here is derived from an EMBL/GenBank/DDBJ whole genome shotgun (WGS) entry which is preliminary data.</text>
</comment>
<feature type="transmembrane region" description="Helical" evidence="9">
    <location>
        <begin position="51"/>
        <end position="69"/>
    </location>
</feature>
<evidence type="ECO:0000313" key="11">
    <source>
        <dbReference type="EMBL" id="MCB5411285.1"/>
    </source>
</evidence>
<evidence type="ECO:0000259" key="10">
    <source>
        <dbReference type="Pfam" id="PF04290"/>
    </source>
</evidence>
<comment type="subunit">
    <text evidence="9">The complex comprises the extracytoplasmic solute receptor protein and the two transmembrane proteins.</text>
</comment>
<dbReference type="InterPro" id="IPR055348">
    <property type="entry name" value="DctQ"/>
</dbReference>
<evidence type="ECO:0000256" key="9">
    <source>
        <dbReference type="RuleBase" id="RU369079"/>
    </source>
</evidence>
<evidence type="ECO:0000256" key="1">
    <source>
        <dbReference type="ARBA" id="ARBA00004429"/>
    </source>
</evidence>
<keyword evidence="12" id="KW-1185">Reference proteome</keyword>
<organism evidence="11 12">
    <name type="scientific">Pseudogemmobacter faecipullorum</name>
    <dbReference type="NCBI Taxonomy" id="2755041"/>
    <lineage>
        <taxon>Bacteria</taxon>
        <taxon>Pseudomonadati</taxon>
        <taxon>Pseudomonadota</taxon>
        <taxon>Alphaproteobacteria</taxon>
        <taxon>Rhodobacterales</taxon>
        <taxon>Paracoccaceae</taxon>
        <taxon>Pseudogemmobacter</taxon>
    </lineage>
</organism>
<protein>
    <recommendedName>
        <fullName evidence="9">TRAP transporter small permease protein</fullName>
    </recommendedName>
</protein>
<keyword evidence="6 9" id="KW-1133">Transmembrane helix</keyword>
<dbReference type="Proteomes" id="UP001198571">
    <property type="component" value="Unassembled WGS sequence"/>
</dbReference>
<feature type="domain" description="Tripartite ATP-independent periplasmic transporters DctQ component" evidence="10">
    <location>
        <begin position="27"/>
        <end position="153"/>
    </location>
</feature>
<evidence type="ECO:0000256" key="6">
    <source>
        <dbReference type="ARBA" id="ARBA00022989"/>
    </source>
</evidence>
<evidence type="ECO:0000256" key="8">
    <source>
        <dbReference type="ARBA" id="ARBA00038436"/>
    </source>
</evidence>
<evidence type="ECO:0000313" key="12">
    <source>
        <dbReference type="Proteomes" id="UP001198571"/>
    </source>
</evidence>
<evidence type="ECO:0000256" key="5">
    <source>
        <dbReference type="ARBA" id="ARBA00022692"/>
    </source>
</evidence>
<evidence type="ECO:0000256" key="2">
    <source>
        <dbReference type="ARBA" id="ARBA00022448"/>
    </source>
</evidence>
<dbReference type="EMBL" id="JACDXX010000014">
    <property type="protein sequence ID" value="MCB5411285.1"/>
    <property type="molecule type" value="Genomic_DNA"/>
</dbReference>